<dbReference type="EMBL" id="OE002380">
    <property type="protein sequence ID" value="CAD7458623.1"/>
    <property type="molecule type" value="Genomic_DNA"/>
</dbReference>
<organism evidence="2">
    <name type="scientific">Timema tahoe</name>
    <dbReference type="NCBI Taxonomy" id="61484"/>
    <lineage>
        <taxon>Eukaryota</taxon>
        <taxon>Metazoa</taxon>
        <taxon>Ecdysozoa</taxon>
        <taxon>Arthropoda</taxon>
        <taxon>Hexapoda</taxon>
        <taxon>Insecta</taxon>
        <taxon>Pterygota</taxon>
        <taxon>Neoptera</taxon>
        <taxon>Polyneoptera</taxon>
        <taxon>Phasmatodea</taxon>
        <taxon>Timematodea</taxon>
        <taxon>Timematoidea</taxon>
        <taxon>Timematidae</taxon>
        <taxon>Timema</taxon>
    </lineage>
</organism>
<sequence>MFDHPASKAVIALQRIKSNRMKPPLGLRKKVPAWNQNKLKMTRTRVKKVSRQYFIIGSMLGVSLALRPNPAAFFLCGGLGFVDSCGAVLFYFWKQGRRRWNAVSSLIHGRPPLPLTHTKKDGETVTEAAPAIDNWKEVIPDPAISYVDFVSVDEDVAVCGEVTNADIVTEVLNNNIQAENGASGDEEDNSSLVQERWVPYTKAPNVCELNCMPRGERFYYRHKRKVVDGTRCDDEKLDICVDGQCLVEKVW</sequence>
<protein>
    <submittedName>
        <fullName evidence="2">Uncharacterized protein</fullName>
    </submittedName>
</protein>
<dbReference type="InterPro" id="IPR050439">
    <property type="entry name" value="ADAMTS_ADAMTS-like"/>
</dbReference>
<keyword evidence="1" id="KW-1133">Transmembrane helix</keyword>
<reference evidence="2" key="1">
    <citation type="submission" date="2020-11" db="EMBL/GenBank/DDBJ databases">
        <authorList>
            <person name="Tran Van P."/>
        </authorList>
    </citation>
    <scope>NUCLEOTIDE SEQUENCE</scope>
</reference>
<name>A0A7R9NWJ5_9NEOP</name>
<keyword evidence="1" id="KW-0812">Transmembrane</keyword>
<dbReference type="PANTHER" id="PTHR13723:SF281">
    <property type="entry name" value="PAPILIN"/>
    <property type="match status" value="1"/>
</dbReference>
<dbReference type="GO" id="GO:0004222">
    <property type="term" value="F:metalloendopeptidase activity"/>
    <property type="evidence" value="ECO:0007669"/>
    <property type="project" value="TreeGrafter"/>
</dbReference>
<keyword evidence="1" id="KW-0472">Membrane</keyword>
<gene>
    <name evidence="2" type="ORF">TTEB3V08_LOCUS6598</name>
</gene>
<dbReference type="Gene3D" id="3.40.1620.60">
    <property type="match status" value="1"/>
</dbReference>
<feature type="transmembrane region" description="Helical" evidence="1">
    <location>
        <begin position="72"/>
        <end position="93"/>
    </location>
</feature>
<accession>A0A7R9NWJ5</accession>
<evidence type="ECO:0000256" key="1">
    <source>
        <dbReference type="SAM" id="Phobius"/>
    </source>
</evidence>
<dbReference type="AlphaFoldDB" id="A0A7R9NWJ5"/>
<proteinExistence type="predicted"/>
<dbReference type="GO" id="GO:0006508">
    <property type="term" value="P:proteolysis"/>
    <property type="evidence" value="ECO:0007669"/>
    <property type="project" value="TreeGrafter"/>
</dbReference>
<evidence type="ECO:0000313" key="2">
    <source>
        <dbReference type="EMBL" id="CAD7458623.1"/>
    </source>
</evidence>
<feature type="transmembrane region" description="Helical" evidence="1">
    <location>
        <begin position="49"/>
        <end position="66"/>
    </location>
</feature>
<dbReference type="PANTHER" id="PTHR13723">
    <property type="entry name" value="ADAMTS A DISINTEGRIN AND METALLOPROTEASE WITH THROMBOSPONDIN MOTIFS PROTEASE"/>
    <property type="match status" value="1"/>
</dbReference>
<dbReference type="GO" id="GO:0031012">
    <property type="term" value="C:extracellular matrix"/>
    <property type="evidence" value="ECO:0007669"/>
    <property type="project" value="TreeGrafter"/>
</dbReference>
<dbReference type="GO" id="GO:0030198">
    <property type="term" value="P:extracellular matrix organization"/>
    <property type="evidence" value="ECO:0007669"/>
    <property type="project" value="TreeGrafter"/>
</dbReference>